<evidence type="ECO:0000256" key="2">
    <source>
        <dbReference type="ARBA" id="ARBA00023136"/>
    </source>
</evidence>
<dbReference type="Pfam" id="PF03323">
    <property type="entry name" value="GerA"/>
    <property type="match status" value="1"/>
</dbReference>
<dbReference type="GO" id="GO:0016020">
    <property type="term" value="C:membrane"/>
    <property type="evidence" value="ECO:0007669"/>
    <property type="project" value="InterPro"/>
</dbReference>
<evidence type="ECO:0000313" key="4">
    <source>
        <dbReference type="Proteomes" id="UP000306409"/>
    </source>
</evidence>
<keyword evidence="2" id="KW-0472">Membrane</keyword>
<protein>
    <submittedName>
        <fullName evidence="3">Spore germination protein</fullName>
    </submittedName>
</protein>
<dbReference type="OrthoDB" id="9772630at2"/>
<dbReference type="AlphaFoldDB" id="A0A4U7JLB6"/>
<dbReference type="Proteomes" id="UP000306409">
    <property type="component" value="Chromosome"/>
</dbReference>
<dbReference type="InterPro" id="IPR004995">
    <property type="entry name" value="Spore_Ger"/>
</dbReference>
<sequence>MFKKIINKITAKNNSKNENNTDNLFILSKSLEENISNIKEQFADDDTLIIRSFENAQNKDIKFSIVFTDGMVSSTQLNDNIIKPLLTYTGFNTKLNLMDAIIYHVLSSNSVKKLTDENEIIDSIVRGNPVLFAQGESEVVSIDSKGWQTRAISEPEVEKSLRGSREGFTESLLMNLTMIRRRLATNKLKFKMQVLGKQTKTKICICYLDGIANKKILDELNKRLDKIDIDGITGSGIIVEFIKDYPYSPFKTIGGTERPDVIATKLLEGRIAIFVDGTPFVLTLPYVFIEYFQTSEDYYLNFYYASINRLLRILSFFITISAPALYIAITTFHQEMIPTVFVRSIIAARQGVPFPTVLEMVMLLIVFELLRETGVRMPSFSGTAVSVVGGLVLGSAAVDARIVSAPVVIVVALTAVTGLTTPKIKGPAILLRFILIALSATIGLYGYLFGISALLIHLLQLRSFGIPYMLSITNFRLNDMKDTVIRAPWNFLKYRSEFIAPDNLVRNNSGGKKK</sequence>
<evidence type="ECO:0000313" key="3">
    <source>
        <dbReference type="EMBL" id="QNU65971.1"/>
    </source>
</evidence>
<keyword evidence="4" id="KW-1185">Reference proteome</keyword>
<gene>
    <name evidence="3" type="ORF">EHE19_013890</name>
</gene>
<dbReference type="RefSeq" id="WP_137696718.1">
    <property type="nucleotide sequence ID" value="NZ_CP061336.1"/>
</dbReference>
<accession>A0A4U7JLB6</accession>
<dbReference type="EMBL" id="CP061336">
    <property type="protein sequence ID" value="QNU65971.1"/>
    <property type="molecule type" value="Genomic_DNA"/>
</dbReference>
<dbReference type="PIRSF" id="PIRSF005690">
    <property type="entry name" value="GerBA"/>
    <property type="match status" value="1"/>
</dbReference>
<dbReference type="GO" id="GO:0009847">
    <property type="term" value="P:spore germination"/>
    <property type="evidence" value="ECO:0007669"/>
    <property type="project" value="InterPro"/>
</dbReference>
<dbReference type="PANTHER" id="PTHR22550">
    <property type="entry name" value="SPORE GERMINATION PROTEIN"/>
    <property type="match status" value="1"/>
</dbReference>
<reference evidence="3 4" key="1">
    <citation type="submission" date="2020-09" db="EMBL/GenBank/DDBJ databases">
        <title>Characterization and genome sequencing of Ruminiclostridium sp. nov. MA18.</title>
        <authorList>
            <person name="Rettenmaier R."/>
            <person name="Kowollik M.-L."/>
            <person name="Liebl W."/>
            <person name="Zverlov V."/>
        </authorList>
    </citation>
    <scope>NUCLEOTIDE SEQUENCE [LARGE SCALE GENOMIC DNA]</scope>
    <source>
        <strain evidence="3 4">MA18</strain>
    </source>
</reference>
<name>A0A4U7JLB6_9FIRM</name>
<proteinExistence type="inferred from homology"/>
<dbReference type="PANTHER" id="PTHR22550:SF5">
    <property type="entry name" value="LEUCINE ZIPPER PROTEIN 4"/>
    <property type="match status" value="1"/>
</dbReference>
<evidence type="ECO:0000256" key="1">
    <source>
        <dbReference type="ARBA" id="ARBA00005278"/>
    </source>
</evidence>
<dbReference type="KEGG" id="rher:EHE19_013890"/>
<dbReference type="InterPro" id="IPR050768">
    <property type="entry name" value="UPF0353/GerABKA_families"/>
</dbReference>
<organism evidence="3 4">
    <name type="scientific">Ruminiclostridium herbifermentans</name>
    <dbReference type="NCBI Taxonomy" id="2488810"/>
    <lineage>
        <taxon>Bacteria</taxon>
        <taxon>Bacillati</taxon>
        <taxon>Bacillota</taxon>
        <taxon>Clostridia</taxon>
        <taxon>Eubacteriales</taxon>
        <taxon>Oscillospiraceae</taxon>
        <taxon>Ruminiclostridium</taxon>
    </lineage>
</organism>
<comment type="similarity">
    <text evidence="1">Belongs to the GerABKA family.</text>
</comment>